<comment type="caution">
    <text evidence="2">The sequence shown here is derived from an EMBL/GenBank/DDBJ whole genome shotgun (WGS) entry which is preliminary data.</text>
</comment>
<reference evidence="2 3" key="1">
    <citation type="journal article" date="2023" name="Commun. Biol.">
        <title>Genome analysis of Parmales, the sister group of diatoms, reveals the evolutionary specialization of diatoms from phago-mixotrophs to photoautotrophs.</title>
        <authorList>
            <person name="Ban H."/>
            <person name="Sato S."/>
            <person name="Yoshikawa S."/>
            <person name="Yamada K."/>
            <person name="Nakamura Y."/>
            <person name="Ichinomiya M."/>
            <person name="Sato N."/>
            <person name="Blanc-Mathieu R."/>
            <person name="Endo H."/>
            <person name="Kuwata A."/>
            <person name="Ogata H."/>
        </authorList>
    </citation>
    <scope>NUCLEOTIDE SEQUENCE [LARGE SCALE GENOMIC DNA]</scope>
</reference>
<sequence>MLSKDQVMNASFDRFRLVSSCGAFGTVAAERTELVVLGADATEGPWKEYRFKVKAGDVNKKPRFINRVFGFKLKFKGVVASLKIDY</sequence>
<dbReference type="EMBL" id="BRYB01000359">
    <property type="protein sequence ID" value="GMI28471.1"/>
    <property type="molecule type" value="Genomic_DNA"/>
</dbReference>
<name>A0ABQ6ML26_9STRA</name>
<proteinExistence type="predicted"/>
<evidence type="ECO:0000313" key="3">
    <source>
        <dbReference type="Proteomes" id="UP001165060"/>
    </source>
</evidence>
<dbReference type="PANTHER" id="PTHR14463">
    <property type="entry name" value="LIPASE MATURATION FACTOR"/>
    <property type="match status" value="1"/>
</dbReference>
<dbReference type="Pfam" id="PF25179">
    <property type="entry name" value="LMF1_C"/>
    <property type="match status" value="1"/>
</dbReference>
<evidence type="ECO:0000313" key="2">
    <source>
        <dbReference type="EMBL" id="GMI28471.1"/>
    </source>
</evidence>
<protein>
    <recommendedName>
        <fullName evidence="1">Lipase maturation factor 1/2 C-terminal domain-containing protein</fullName>
    </recommendedName>
</protein>
<organism evidence="2 3">
    <name type="scientific">Tetraparma gracilis</name>
    <dbReference type="NCBI Taxonomy" id="2962635"/>
    <lineage>
        <taxon>Eukaryota</taxon>
        <taxon>Sar</taxon>
        <taxon>Stramenopiles</taxon>
        <taxon>Ochrophyta</taxon>
        <taxon>Bolidophyceae</taxon>
        <taxon>Parmales</taxon>
        <taxon>Triparmaceae</taxon>
        <taxon>Tetraparma</taxon>
    </lineage>
</organism>
<dbReference type="PANTHER" id="PTHR14463:SF10">
    <property type="entry name" value="LIPASE MATURATION FACTOR 1"/>
    <property type="match status" value="1"/>
</dbReference>
<evidence type="ECO:0000259" key="1">
    <source>
        <dbReference type="Pfam" id="PF25179"/>
    </source>
</evidence>
<accession>A0ABQ6ML26</accession>
<feature type="domain" description="Lipase maturation factor 1/2 C-terminal" evidence="1">
    <location>
        <begin position="17"/>
        <end position="67"/>
    </location>
</feature>
<dbReference type="InterPro" id="IPR009613">
    <property type="entry name" value="LMF"/>
</dbReference>
<keyword evidence="3" id="KW-1185">Reference proteome</keyword>
<dbReference type="InterPro" id="IPR057433">
    <property type="entry name" value="LMF1/2_C"/>
</dbReference>
<gene>
    <name evidence="2" type="ORF">TeGR_g9159</name>
</gene>
<dbReference type="Proteomes" id="UP001165060">
    <property type="component" value="Unassembled WGS sequence"/>
</dbReference>